<dbReference type="Pfam" id="PF00176">
    <property type="entry name" value="SNF2-rel_dom"/>
    <property type="match status" value="1"/>
</dbReference>
<dbReference type="SUPFAM" id="SSF52540">
    <property type="entry name" value="P-loop containing nucleoside triphosphate hydrolases"/>
    <property type="match status" value="2"/>
</dbReference>
<comment type="subunit">
    <text evidence="1">Interacts (via N-terminus) with spn-A/Rad51.</text>
</comment>
<dbReference type="Gene3D" id="1.20.120.850">
    <property type="entry name" value="SWI2/SNF2 ATPases, N-terminal domain"/>
    <property type="match status" value="1"/>
</dbReference>
<dbReference type="FunFam" id="3.40.50.10810:FF:000020">
    <property type="entry name" value="DNA repair and recombination protein RAD54B"/>
    <property type="match status" value="1"/>
</dbReference>
<dbReference type="EnsemblMetazoa" id="XM_014389394.2">
    <property type="protein sequence ID" value="XP_014244880.1"/>
    <property type="gene ID" value="LOC106664033"/>
</dbReference>
<dbReference type="InterPro" id="IPR038718">
    <property type="entry name" value="SNF2-like_sf"/>
</dbReference>
<dbReference type="GO" id="GO:0007131">
    <property type="term" value="P:reciprocal meiotic recombination"/>
    <property type="evidence" value="ECO:0007669"/>
    <property type="project" value="TreeGrafter"/>
</dbReference>
<evidence type="ECO:0000256" key="4">
    <source>
        <dbReference type="ARBA" id="ARBA00022776"/>
    </source>
</evidence>
<feature type="domain" description="Helicase C-terminal" evidence="11">
    <location>
        <begin position="565"/>
        <end position="727"/>
    </location>
</feature>
<evidence type="ECO:0000256" key="2">
    <source>
        <dbReference type="ARBA" id="ARBA00015341"/>
    </source>
</evidence>
<dbReference type="InterPro" id="IPR014001">
    <property type="entry name" value="Helicase_ATP-bd"/>
</dbReference>
<dbReference type="InterPro" id="IPR001650">
    <property type="entry name" value="Helicase_C-like"/>
</dbReference>
<dbReference type="Proteomes" id="UP000494040">
    <property type="component" value="Unassembled WGS sequence"/>
</dbReference>
<accession>A0A8I6RJ57</accession>
<evidence type="ECO:0000256" key="7">
    <source>
        <dbReference type="ARBA" id="ARBA00023306"/>
    </source>
</evidence>
<evidence type="ECO:0000259" key="11">
    <source>
        <dbReference type="PROSITE" id="PS51194"/>
    </source>
</evidence>
<organism evidence="12 13">
    <name type="scientific">Cimex lectularius</name>
    <name type="common">Bed bug</name>
    <name type="synonym">Acanthia lectularia</name>
    <dbReference type="NCBI Taxonomy" id="79782"/>
    <lineage>
        <taxon>Eukaryota</taxon>
        <taxon>Metazoa</taxon>
        <taxon>Ecdysozoa</taxon>
        <taxon>Arthropoda</taxon>
        <taxon>Hexapoda</taxon>
        <taxon>Insecta</taxon>
        <taxon>Pterygota</taxon>
        <taxon>Neoptera</taxon>
        <taxon>Paraneoptera</taxon>
        <taxon>Hemiptera</taxon>
        <taxon>Heteroptera</taxon>
        <taxon>Panheteroptera</taxon>
        <taxon>Cimicomorpha</taxon>
        <taxon>Cimicidae</taxon>
        <taxon>Cimex</taxon>
    </lineage>
</organism>
<dbReference type="SMART" id="SM00490">
    <property type="entry name" value="HELICc"/>
    <property type="match status" value="1"/>
</dbReference>
<protein>
    <recommendedName>
        <fullName evidence="2">DNA repair and recombination protein RAD54-like</fullName>
    </recommendedName>
    <alternativeName>
        <fullName evidence="9">Protein okra</fullName>
    </alternativeName>
</protein>
<dbReference type="InterPro" id="IPR000330">
    <property type="entry name" value="SNF2_N"/>
</dbReference>
<keyword evidence="4" id="KW-0498">Mitosis</keyword>
<keyword evidence="7" id="KW-0131">Cell cycle</keyword>
<dbReference type="PROSITE" id="PS51192">
    <property type="entry name" value="HELICASE_ATP_BIND_1"/>
    <property type="match status" value="1"/>
</dbReference>
<dbReference type="CDD" id="cd18004">
    <property type="entry name" value="DEXHc_RAD54"/>
    <property type="match status" value="1"/>
</dbReference>
<keyword evidence="13" id="KW-1185">Reference proteome</keyword>
<dbReference type="OMA" id="AWFNKIC"/>
<dbReference type="InterPro" id="IPR050496">
    <property type="entry name" value="SNF2_RAD54_helicase_repair"/>
</dbReference>
<keyword evidence="5" id="KW-0378">Hydrolase</keyword>
<dbReference type="GO" id="GO:0015616">
    <property type="term" value="F:DNA translocase activity"/>
    <property type="evidence" value="ECO:0007669"/>
    <property type="project" value="TreeGrafter"/>
</dbReference>
<reference evidence="12" key="1">
    <citation type="submission" date="2022-01" db="UniProtKB">
        <authorList>
            <consortium name="EnsemblMetazoa"/>
        </authorList>
    </citation>
    <scope>IDENTIFICATION</scope>
</reference>
<dbReference type="KEGG" id="clec:106664033"/>
<dbReference type="GO" id="GO:0000724">
    <property type="term" value="P:double-strand break repair via homologous recombination"/>
    <property type="evidence" value="ECO:0007669"/>
    <property type="project" value="TreeGrafter"/>
</dbReference>
<dbReference type="GeneID" id="106664033"/>
<keyword evidence="6" id="KW-0469">Meiosis</keyword>
<keyword evidence="3" id="KW-0132">Cell division</keyword>
<dbReference type="AlphaFoldDB" id="A0A8I6RJ57"/>
<feature type="domain" description="Helicase ATP-binding" evidence="10">
    <location>
        <begin position="248"/>
        <end position="415"/>
    </location>
</feature>
<proteinExistence type="predicted"/>
<evidence type="ECO:0000256" key="1">
    <source>
        <dbReference type="ARBA" id="ARBA00011467"/>
    </source>
</evidence>
<dbReference type="GO" id="GO:0005524">
    <property type="term" value="F:ATP binding"/>
    <property type="evidence" value="ECO:0007669"/>
    <property type="project" value="InterPro"/>
</dbReference>
<evidence type="ECO:0000256" key="5">
    <source>
        <dbReference type="ARBA" id="ARBA00022801"/>
    </source>
</evidence>
<dbReference type="InterPro" id="IPR027417">
    <property type="entry name" value="P-loop_NTPase"/>
</dbReference>
<evidence type="ECO:0000313" key="12">
    <source>
        <dbReference type="EnsemblMetazoa" id="XP_014244880.1"/>
    </source>
</evidence>
<dbReference type="PANTHER" id="PTHR45629">
    <property type="entry name" value="SNF2/RAD54 FAMILY MEMBER"/>
    <property type="match status" value="1"/>
</dbReference>
<dbReference type="SMART" id="SM00487">
    <property type="entry name" value="DEXDc"/>
    <property type="match status" value="1"/>
</dbReference>
<name>A0A8I6RJ57_CIMLE</name>
<dbReference type="Pfam" id="PF00271">
    <property type="entry name" value="Helicase_C"/>
    <property type="match status" value="1"/>
</dbReference>
<dbReference type="Gene3D" id="3.40.50.10810">
    <property type="entry name" value="Tandem AAA-ATPase domain"/>
    <property type="match status" value="1"/>
</dbReference>
<dbReference type="CDD" id="cd18793">
    <property type="entry name" value="SF2_C_SNF"/>
    <property type="match status" value="1"/>
</dbReference>
<dbReference type="GO" id="GO:0051301">
    <property type="term" value="P:cell division"/>
    <property type="evidence" value="ECO:0007669"/>
    <property type="project" value="UniProtKB-KW"/>
</dbReference>
<dbReference type="GO" id="GO:0016787">
    <property type="term" value="F:hydrolase activity"/>
    <property type="evidence" value="ECO:0007669"/>
    <property type="project" value="UniProtKB-KW"/>
</dbReference>
<dbReference type="OrthoDB" id="413460at2759"/>
<dbReference type="PANTHER" id="PTHR45629:SF7">
    <property type="entry name" value="DNA EXCISION REPAIR PROTEIN ERCC-6-RELATED"/>
    <property type="match status" value="1"/>
</dbReference>
<evidence type="ECO:0000256" key="6">
    <source>
        <dbReference type="ARBA" id="ARBA00023254"/>
    </source>
</evidence>
<evidence type="ECO:0000256" key="8">
    <source>
        <dbReference type="ARBA" id="ARBA00024776"/>
    </source>
</evidence>
<sequence>MRKSNAPSKRGGFVSPIITSSNISSINQLGNNALKERQTSILDKKSNPGVIHKQDQKPNLDSTKCSVKTRYFTVVYGKPTKKKHKTWEGDGTLKVEEKSAILKDDSGVVIGQSSKLSNPVFTDGSQLFIGGKEIEIVCEILTDGQNIPSNKRTLDENVEEEAKEEFSSKKKKLLDSPLSRSFSLPKDIVPLSNGFTPLVMPRPDDQHQWHYNPGHLAVTDVSVDPFLCRVLRPHQREGVEFLYRCVMGIRSPGWTGAILADEMGLGKTIQCITLIWTLLKQGPYGKVPVVQKVLIVVPSSLIENWNNEFIRWLGSHRIKLFLVNKKRKPKDFKSYHQIPVMIISYEMFLRCFDEIKDIKFDLMICDEGHRLKNSNIRTNNVLNEMNCKRRILLTGTPVQNDLQEFFSLVDFVNPGILGTLLEFKTNFESCIMASREPNAPKELVDDGEKKADELNRATNSFILRRTQSIIGKFLPKKHEYVVFCEPSNLQKCMYTMATDYWNERETGAEQISHLAVISALKKICNHPTLIFKSNNENEEENVINCLLKTLDGYTFRIEDSAKLKVTAQLLENLKGSKEKIVIVSNFTQTLDLLEKVCNVKEYKFLKFDGSTVSSKRNDIVNTFNSVNSDVYVLLLSSKAGGVGLNLIGGSRLILYDSDWNPATDLQAMARIWRDGQKKTVHIYRLLTSGTLEEKIFQRQLTKAGLSEAVVDSTSNSASIKLSKEEIKDLFTFTGKDKCLTHSMLNCDCSGDGVIPEDGLKEEIENDDSQLLSNKSSQSSLRMNQLLQWEHHDVPIDPEIIDGMKLNKSEFYINFIFRNTTQCN</sequence>
<evidence type="ECO:0000259" key="10">
    <source>
        <dbReference type="PROSITE" id="PS51192"/>
    </source>
</evidence>
<dbReference type="PROSITE" id="PS51194">
    <property type="entry name" value="HELICASE_CTER"/>
    <property type="match status" value="1"/>
</dbReference>
<comment type="function">
    <text evidence="8">Involved in mitotic DNA repair and meiotic recombination. Functions in the recombinational DNA repair pathway. Essential for interhomolog gene conversion (GC), but may have a less important role in intersister GC than spn-A/Rad51. In the presence of DNA, spn-A/Rad51 enhances the ATPase activity of okr/Rad54.</text>
</comment>
<dbReference type="GO" id="GO:0005634">
    <property type="term" value="C:nucleus"/>
    <property type="evidence" value="ECO:0007669"/>
    <property type="project" value="TreeGrafter"/>
</dbReference>
<dbReference type="RefSeq" id="XP_014244880.1">
    <property type="nucleotide sequence ID" value="XM_014389394.2"/>
</dbReference>
<evidence type="ECO:0000313" key="13">
    <source>
        <dbReference type="Proteomes" id="UP000494040"/>
    </source>
</evidence>
<evidence type="ECO:0000256" key="9">
    <source>
        <dbReference type="ARBA" id="ARBA00029956"/>
    </source>
</evidence>
<evidence type="ECO:0000256" key="3">
    <source>
        <dbReference type="ARBA" id="ARBA00022618"/>
    </source>
</evidence>
<dbReference type="InterPro" id="IPR049730">
    <property type="entry name" value="SNF2/RAD54-like_C"/>
</dbReference>
<dbReference type="Gene3D" id="3.40.50.300">
    <property type="entry name" value="P-loop containing nucleotide triphosphate hydrolases"/>
    <property type="match status" value="1"/>
</dbReference>